<reference evidence="1 2" key="1">
    <citation type="submission" date="2016-01" db="EMBL/GenBank/DDBJ databases">
        <authorList>
            <person name="Oliw E.H."/>
        </authorList>
    </citation>
    <scope>NUCLEOTIDE SEQUENCE [LARGE SCALE GENOMIC DNA]</scope>
    <source>
        <strain evidence="1 2">CMW7756A</strain>
    </source>
</reference>
<comment type="caution">
    <text evidence="1">The sequence shown here is derived from an EMBL/GenBank/DDBJ whole genome shotgun (WGS) entry which is preliminary data.</text>
</comment>
<protein>
    <submittedName>
        <fullName evidence="1">Uncharacterized protein</fullName>
    </submittedName>
</protein>
<gene>
    <name evidence="1" type="ORF">HMPREF3229_01290</name>
</gene>
<sequence>MYEKILFQEELLTSLLDLADEDEKISLSKDLDKEFPIEKGDLKDIIDEANIHGWLDERVRRSENRLAKTVGVLLKDFDIENLKNKFYDFGKSYEAGDTPGEAFNFITTKFLDGMPCDHSLMIVKNDEDEFVFEVVRDLHKDIWANYVNPDLYWDLRDAFIGGSLENSGLKYEKINETYVIRK</sequence>
<name>A0A133PM86_9FIRM</name>
<dbReference type="AlphaFoldDB" id="A0A133PM86"/>
<evidence type="ECO:0000313" key="2">
    <source>
        <dbReference type="Proteomes" id="UP000070174"/>
    </source>
</evidence>
<dbReference type="EMBL" id="LRQE01000034">
    <property type="protein sequence ID" value="KXA29664.1"/>
    <property type="molecule type" value="Genomic_DNA"/>
</dbReference>
<accession>A0A133PM86</accession>
<proteinExistence type="predicted"/>
<evidence type="ECO:0000313" key="1">
    <source>
        <dbReference type="EMBL" id="KXA29664.1"/>
    </source>
</evidence>
<dbReference type="Proteomes" id="UP000070174">
    <property type="component" value="Unassembled WGS sequence"/>
</dbReference>
<dbReference type="PATRIC" id="fig|54005.3.peg.1272"/>
<organism evidence="1">
    <name type="scientific">Peptoniphilus harei</name>
    <dbReference type="NCBI Taxonomy" id="54005"/>
    <lineage>
        <taxon>Bacteria</taxon>
        <taxon>Bacillati</taxon>
        <taxon>Bacillota</taxon>
        <taxon>Tissierellia</taxon>
        <taxon>Tissierellales</taxon>
        <taxon>Peptoniphilaceae</taxon>
        <taxon>Peptoniphilus</taxon>
    </lineage>
</organism>